<dbReference type="InterPro" id="IPR024499">
    <property type="entry name" value="Mbeg1-like"/>
</dbReference>
<evidence type="ECO:0008006" key="4">
    <source>
        <dbReference type="Google" id="ProtNLM"/>
    </source>
</evidence>
<dbReference type="EMBL" id="ADCX01000002">
    <property type="protein sequence ID" value="EFG26653.1"/>
    <property type="molecule type" value="Genomic_DNA"/>
</dbReference>
<dbReference type="Proteomes" id="UP000005777">
    <property type="component" value="Unassembled WGS sequence"/>
</dbReference>
<comment type="caution">
    <text evidence="2">The sequence shown here is derived from an EMBL/GenBank/DDBJ whole genome shotgun (WGS) entry which is preliminary data.</text>
</comment>
<dbReference type="InterPro" id="IPR029058">
    <property type="entry name" value="AB_hydrolase_fold"/>
</dbReference>
<evidence type="ECO:0000313" key="2">
    <source>
        <dbReference type="EMBL" id="EFG26653.1"/>
    </source>
</evidence>
<name>W5IIH2_SCAIO</name>
<dbReference type="SUPFAM" id="SSF53474">
    <property type="entry name" value="alpha/beta-Hydrolases"/>
    <property type="match status" value="1"/>
</dbReference>
<dbReference type="Pfam" id="PF11187">
    <property type="entry name" value="Mbeg1-like"/>
    <property type="match status" value="1"/>
</dbReference>
<dbReference type="eggNOG" id="COG1073">
    <property type="taxonomic scope" value="Bacteria"/>
</dbReference>
<organism evidence="2 3">
    <name type="scientific">Scardovia inopinata F0304</name>
    <dbReference type="NCBI Taxonomy" id="641146"/>
    <lineage>
        <taxon>Bacteria</taxon>
        <taxon>Bacillati</taxon>
        <taxon>Actinomycetota</taxon>
        <taxon>Actinomycetes</taxon>
        <taxon>Bifidobacteriales</taxon>
        <taxon>Bifidobacteriaceae</taxon>
        <taxon>Scardovia</taxon>
    </lineage>
</organism>
<proteinExistence type="predicted"/>
<feature type="region of interest" description="Disordered" evidence="1">
    <location>
        <begin position="51"/>
        <end position="72"/>
    </location>
</feature>
<gene>
    <name evidence="2" type="ORF">HMPREF9020_00278</name>
</gene>
<keyword evidence="3" id="KW-1185">Reference proteome</keyword>
<reference evidence="2 3" key="1">
    <citation type="submission" date="2012-01" db="EMBL/GenBank/DDBJ databases">
        <title>The Genome Sequence of Scardovia inopinata F0304.</title>
        <authorList>
            <consortium name="The Broad Institute Genome Sequencing Platform"/>
            <person name="Earl A."/>
            <person name="Ward D."/>
            <person name="Feldgarden M."/>
            <person name="Gevers D."/>
            <person name="Izard J."/>
            <person name="Baranova O.V."/>
            <person name="Blanton J.M."/>
            <person name="Tanner A.C."/>
            <person name="Dewhirst F.E."/>
            <person name="Young S.K."/>
            <person name="Zeng Q."/>
            <person name="Gargeya S."/>
            <person name="Fitzgerald M."/>
            <person name="Haas B."/>
            <person name="Abouelleil A."/>
            <person name="Alvarado L."/>
            <person name="Arachchi H.M."/>
            <person name="Berlin A."/>
            <person name="Chapman S.B."/>
            <person name="Gearin G."/>
            <person name="Goldberg J."/>
            <person name="Griggs A."/>
            <person name="Gujja S."/>
            <person name="Hansen M."/>
            <person name="Heiman D."/>
            <person name="Howarth C."/>
            <person name="Larimer J."/>
            <person name="Lui A."/>
            <person name="MacDonald P.J."/>
            <person name="McCowen C."/>
            <person name="Montmayeur A."/>
            <person name="Murphy C."/>
            <person name="Neiman D."/>
            <person name="Pearson M."/>
            <person name="Priest M."/>
            <person name="Roberts A."/>
            <person name="Saif S."/>
            <person name="Shea T."/>
            <person name="Sisk P."/>
            <person name="Stolte C."/>
            <person name="Sykes S."/>
            <person name="Wortman J."/>
            <person name="Nusbaum C."/>
            <person name="Birren B."/>
        </authorList>
    </citation>
    <scope>NUCLEOTIDE SEQUENCE [LARGE SCALE GENOMIC DNA]</scope>
    <source>
        <strain evidence="2 3">F0304</strain>
    </source>
</reference>
<protein>
    <recommendedName>
        <fullName evidence="4">DUF2974 domain-containing protein</fullName>
    </recommendedName>
</protein>
<dbReference type="HOGENOM" id="CLU_043142_2_0_11"/>
<sequence>MADIISYAQTMFDTFDQRPFNRVDSLLFSYLAYVHYHGPLSTLDLPEFTGKASSAPAQDPSDSPAPDKANPGSFFRRIRQKLPWHKADPGQQKEQIPDDSENFLDLRQIMLAENFPAMFGDETEGNNYRRALEAICQSPRYRGIQIGYYLQNQTEAHNEEQQFGAVTFLLPDGTEYLSFRGTEASLVGWKEDFEMTYHKVIPSQNEALAYLTAVAGKSGRPLRLGGHSKGGNMAVYAAANASQAIQARILGVYSHDGPGFWPDFYQQPGWQAIKDKEDKTCPEFSLIGQLLYPEPDYSLVACSVSGINQHYCLNWLVEEGDFKPGSRIDSKAQAMADSIRTWTKGIPVDKRQSIVNHVYAALRASGYDNINELTGNFSQAWPKIRDAIKKTDPDERSMIYTAVKDLMGVLLPSMIGTLIPSFTGSGKTDSNKTQTA</sequence>
<feature type="compositionally biased region" description="Low complexity" evidence="1">
    <location>
        <begin position="52"/>
        <end position="67"/>
    </location>
</feature>
<dbReference type="RefSeq" id="WP_006292616.1">
    <property type="nucleotide sequence ID" value="NZ_GG770225.1"/>
</dbReference>
<evidence type="ECO:0000313" key="3">
    <source>
        <dbReference type="Proteomes" id="UP000005777"/>
    </source>
</evidence>
<evidence type="ECO:0000256" key="1">
    <source>
        <dbReference type="SAM" id="MobiDB-lite"/>
    </source>
</evidence>
<dbReference type="AlphaFoldDB" id="W5IIH2"/>
<accession>W5IIH2</accession>